<feature type="domain" description="Nudix hydrolase" evidence="18">
    <location>
        <begin position="1"/>
        <end position="120"/>
    </location>
</feature>
<protein>
    <recommendedName>
        <fullName evidence="13">8-oxo-dGTP diphosphatase</fullName>
        <ecNumber evidence="12">3.6.1.55</ecNumber>
    </recommendedName>
    <alternativeName>
        <fullName evidence="16">7,8-dihydro-8-oxoguanine-triphosphatase</fullName>
    </alternativeName>
    <alternativeName>
        <fullName evidence="15">Mutator protein MutT</fullName>
    </alternativeName>
    <alternativeName>
        <fullName evidence="14">dGTP pyrophosphohydrolase</fullName>
    </alternativeName>
</protein>
<evidence type="ECO:0000256" key="1">
    <source>
        <dbReference type="ARBA" id="ARBA00001946"/>
    </source>
</evidence>
<dbReference type="PROSITE" id="PS00893">
    <property type="entry name" value="NUDIX_BOX"/>
    <property type="match status" value="1"/>
</dbReference>
<dbReference type="EC" id="3.6.1.55" evidence="12"/>
<keyword evidence="20" id="KW-1185">Reference proteome</keyword>
<dbReference type="EMBL" id="AP027080">
    <property type="protein sequence ID" value="BDU73741.1"/>
    <property type="molecule type" value="Genomic_DNA"/>
</dbReference>
<dbReference type="InterPro" id="IPR047127">
    <property type="entry name" value="MutT-like"/>
</dbReference>
<evidence type="ECO:0000256" key="6">
    <source>
        <dbReference type="ARBA" id="ARBA00022763"/>
    </source>
</evidence>
<evidence type="ECO:0000256" key="12">
    <source>
        <dbReference type="ARBA" id="ARBA00038905"/>
    </source>
</evidence>
<name>A0AA48GXL2_9BACT</name>
<evidence type="ECO:0000259" key="18">
    <source>
        <dbReference type="PROSITE" id="PS51462"/>
    </source>
</evidence>
<evidence type="ECO:0000256" key="8">
    <source>
        <dbReference type="ARBA" id="ARBA00022842"/>
    </source>
</evidence>
<evidence type="ECO:0000256" key="14">
    <source>
        <dbReference type="ARBA" id="ARBA00041592"/>
    </source>
</evidence>
<evidence type="ECO:0000256" key="9">
    <source>
        <dbReference type="ARBA" id="ARBA00023204"/>
    </source>
</evidence>
<evidence type="ECO:0000256" key="2">
    <source>
        <dbReference type="ARBA" id="ARBA00005582"/>
    </source>
</evidence>
<dbReference type="PANTHER" id="PTHR47707">
    <property type="entry name" value="8-OXO-DGTP DIPHOSPHATASE"/>
    <property type="match status" value="1"/>
</dbReference>
<evidence type="ECO:0000256" key="7">
    <source>
        <dbReference type="ARBA" id="ARBA00022801"/>
    </source>
</evidence>
<dbReference type="GO" id="GO:0006260">
    <property type="term" value="P:DNA replication"/>
    <property type="evidence" value="ECO:0007669"/>
    <property type="project" value="UniProtKB-KW"/>
</dbReference>
<sequence>MVAAVAERDGRFLLCRRPAHKRHGGLWEFPGGKLEPGESPQDAARRELAEELGVEVLACGEALYAIEDPGSPFVIEFHRVAFAGEPVCLEHAALAWVDVLEMLRLELAPGDRRFAEVLRGEGL</sequence>
<keyword evidence="4" id="KW-0235">DNA replication</keyword>
<comment type="similarity">
    <text evidence="2 17">Belongs to the Nudix hydrolase family.</text>
</comment>
<dbReference type="InterPro" id="IPR020084">
    <property type="entry name" value="NUDIX_hydrolase_CS"/>
</dbReference>
<proteinExistence type="inferred from homology"/>
<dbReference type="GO" id="GO:0008413">
    <property type="term" value="F:8-oxo-7,8-dihydroguanosine triphosphate pyrophosphatase activity"/>
    <property type="evidence" value="ECO:0007669"/>
    <property type="project" value="TreeGrafter"/>
</dbReference>
<dbReference type="PRINTS" id="PR00502">
    <property type="entry name" value="NUDIXFAMILY"/>
</dbReference>
<dbReference type="AlphaFoldDB" id="A0AA48GXL2"/>
<evidence type="ECO:0000256" key="17">
    <source>
        <dbReference type="RuleBase" id="RU003476"/>
    </source>
</evidence>
<evidence type="ECO:0000313" key="20">
    <source>
        <dbReference type="Proteomes" id="UP001238179"/>
    </source>
</evidence>
<keyword evidence="5" id="KW-0479">Metal-binding</keyword>
<evidence type="ECO:0000256" key="5">
    <source>
        <dbReference type="ARBA" id="ARBA00022723"/>
    </source>
</evidence>
<comment type="catalytic activity">
    <reaction evidence="11">
        <text>8-oxo-GTP + H2O = 8-oxo-GMP + diphosphate + H(+)</text>
        <dbReference type="Rhea" id="RHEA:67616"/>
        <dbReference type="ChEBI" id="CHEBI:15377"/>
        <dbReference type="ChEBI" id="CHEBI:15378"/>
        <dbReference type="ChEBI" id="CHEBI:33019"/>
        <dbReference type="ChEBI" id="CHEBI:143553"/>
        <dbReference type="ChEBI" id="CHEBI:145694"/>
    </reaction>
</comment>
<dbReference type="GO" id="GO:0006281">
    <property type="term" value="P:DNA repair"/>
    <property type="evidence" value="ECO:0007669"/>
    <property type="project" value="UniProtKB-KW"/>
</dbReference>
<accession>A0AA48GXL2</accession>
<dbReference type="Gene3D" id="3.90.79.10">
    <property type="entry name" value="Nucleoside Triphosphate Pyrophosphohydrolase"/>
    <property type="match status" value="1"/>
</dbReference>
<evidence type="ECO:0000256" key="16">
    <source>
        <dbReference type="ARBA" id="ARBA00042798"/>
    </source>
</evidence>
<dbReference type="InterPro" id="IPR000086">
    <property type="entry name" value="NUDIX_hydrolase_dom"/>
</dbReference>
<dbReference type="RefSeq" id="WP_316412410.1">
    <property type="nucleotide sequence ID" value="NZ_AP027080.1"/>
</dbReference>
<evidence type="ECO:0000256" key="11">
    <source>
        <dbReference type="ARBA" id="ARBA00036904"/>
    </source>
</evidence>
<dbReference type="InterPro" id="IPR015797">
    <property type="entry name" value="NUDIX_hydrolase-like_dom_sf"/>
</dbReference>
<dbReference type="InterPro" id="IPR020476">
    <property type="entry name" value="Nudix_hydrolase"/>
</dbReference>
<dbReference type="KEGG" id="msil:METEAL_29150"/>
<evidence type="ECO:0000256" key="3">
    <source>
        <dbReference type="ARBA" id="ARBA00022457"/>
    </source>
</evidence>
<evidence type="ECO:0000256" key="10">
    <source>
        <dbReference type="ARBA" id="ARBA00035861"/>
    </source>
</evidence>
<keyword evidence="6" id="KW-0227">DNA damage</keyword>
<gene>
    <name evidence="19" type="primary">nudG</name>
    <name evidence="19" type="ORF">METEAL_29150</name>
</gene>
<reference evidence="20" key="1">
    <citation type="journal article" date="2023" name="Int. J. Syst. Evol. Microbiol.">
        <title>Mesoterricola silvestris gen. nov., sp. nov., Mesoterricola sediminis sp. nov., Geothrix oryzae sp. nov., Geothrix edaphica sp. nov., Geothrix rubra sp. nov., and Geothrix limicola sp. nov., six novel members of Acidobacteriota isolated from soils.</title>
        <authorList>
            <person name="Itoh H."/>
            <person name="Sugisawa Y."/>
            <person name="Mise K."/>
            <person name="Xu Z."/>
            <person name="Kuniyasu M."/>
            <person name="Ushijima N."/>
            <person name="Kawano K."/>
            <person name="Kobayashi E."/>
            <person name="Shiratori Y."/>
            <person name="Masuda Y."/>
            <person name="Senoo K."/>
        </authorList>
    </citation>
    <scope>NUCLEOTIDE SEQUENCE [LARGE SCALE GENOMIC DNA]</scope>
    <source>
        <strain evidence="20">W79</strain>
    </source>
</reference>
<keyword evidence="8" id="KW-0460">Magnesium</keyword>
<dbReference type="CDD" id="cd03425">
    <property type="entry name" value="NUDIX_MutT_NudA_like"/>
    <property type="match status" value="1"/>
</dbReference>
<evidence type="ECO:0000256" key="15">
    <source>
        <dbReference type="ARBA" id="ARBA00041979"/>
    </source>
</evidence>
<dbReference type="GO" id="GO:0044715">
    <property type="term" value="F:8-oxo-dGDP phosphatase activity"/>
    <property type="evidence" value="ECO:0007669"/>
    <property type="project" value="TreeGrafter"/>
</dbReference>
<evidence type="ECO:0000313" key="19">
    <source>
        <dbReference type="EMBL" id="BDU73741.1"/>
    </source>
</evidence>
<dbReference type="PROSITE" id="PS51462">
    <property type="entry name" value="NUDIX"/>
    <property type="match status" value="1"/>
</dbReference>
<evidence type="ECO:0000256" key="4">
    <source>
        <dbReference type="ARBA" id="ARBA00022705"/>
    </source>
</evidence>
<dbReference type="Proteomes" id="UP001238179">
    <property type="component" value="Chromosome"/>
</dbReference>
<comment type="cofactor">
    <cofactor evidence="1">
        <name>Mg(2+)</name>
        <dbReference type="ChEBI" id="CHEBI:18420"/>
    </cofactor>
</comment>
<dbReference type="GO" id="GO:0044716">
    <property type="term" value="F:8-oxo-GDP phosphatase activity"/>
    <property type="evidence" value="ECO:0007669"/>
    <property type="project" value="TreeGrafter"/>
</dbReference>
<dbReference type="Pfam" id="PF00293">
    <property type="entry name" value="NUDIX"/>
    <property type="match status" value="1"/>
</dbReference>
<dbReference type="PANTHER" id="PTHR47707:SF1">
    <property type="entry name" value="NUDIX HYDROLASE FAMILY PROTEIN"/>
    <property type="match status" value="1"/>
</dbReference>
<keyword evidence="9" id="KW-0234">DNA repair</keyword>
<dbReference type="GO" id="GO:0046872">
    <property type="term" value="F:metal ion binding"/>
    <property type="evidence" value="ECO:0007669"/>
    <property type="project" value="UniProtKB-KW"/>
</dbReference>
<dbReference type="SUPFAM" id="SSF55811">
    <property type="entry name" value="Nudix"/>
    <property type="match status" value="1"/>
</dbReference>
<keyword evidence="3" id="KW-0515">Mutator protein</keyword>
<evidence type="ECO:0000256" key="13">
    <source>
        <dbReference type="ARBA" id="ARBA00040794"/>
    </source>
</evidence>
<comment type="catalytic activity">
    <reaction evidence="10">
        <text>8-oxo-dGTP + H2O = 8-oxo-dGMP + diphosphate + H(+)</text>
        <dbReference type="Rhea" id="RHEA:31575"/>
        <dbReference type="ChEBI" id="CHEBI:15377"/>
        <dbReference type="ChEBI" id="CHEBI:15378"/>
        <dbReference type="ChEBI" id="CHEBI:33019"/>
        <dbReference type="ChEBI" id="CHEBI:63224"/>
        <dbReference type="ChEBI" id="CHEBI:77896"/>
        <dbReference type="EC" id="3.6.1.55"/>
    </reaction>
</comment>
<dbReference type="GO" id="GO:0035539">
    <property type="term" value="F:8-oxo-7,8-dihydrodeoxyguanosine triphosphate pyrophosphatase activity"/>
    <property type="evidence" value="ECO:0007669"/>
    <property type="project" value="UniProtKB-EC"/>
</dbReference>
<organism evidence="19 20">
    <name type="scientific">Mesoterricola silvestris</name>
    <dbReference type="NCBI Taxonomy" id="2927979"/>
    <lineage>
        <taxon>Bacteria</taxon>
        <taxon>Pseudomonadati</taxon>
        <taxon>Acidobacteriota</taxon>
        <taxon>Holophagae</taxon>
        <taxon>Holophagales</taxon>
        <taxon>Holophagaceae</taxon>
        <taxon>Mesoterricola</taxon>
    </lineage>
</organism>
<keyword evidence="7 17" id="KW-0378">Hydrolase</keyword>